<reference evidence="4" key="1">
    <citation type="submission" date="2018-02" db="EMBL/GenBank/DDBJ databases">
        <title>Genome sequencing of Solimonas sp. HR-BB.</title>
        <authorList>
            <person name="Lee Y."/>
            <person name="Jeon C.O."/>
        </authorList>
    </citation>
    <scope>NUCLEOTIDE SEQUENCE [LARGE SCALE GENOMIC DNA]</scope>
    <source>
        <strain evidence="4">HR-E</strain>
    </source>
</reference>
<proteinExistence type="predicted"/>
<keyword evidence="1" id="KW-0378">Hydrolase</keyword>
<dbReference type="PANTHER" id="PTHR43240">
    <property type="entry name" value="1,4-DIHYDROXY-2-NAPHTHOYL-COA THIOESTERASE 1"/>
    <property type="match status" value="1"/>
</dbReference>
<dbReference type="InterPro" id="IPR006683">
    <property type="entry name" value="Thioestr_dom"/>
</dbReference>
<dbReference type="AlphaFoldDB" id="A0A2P6ATW4"/>
<evidence type="ECO:0000313" key="3">
    <source>
        <dbReference type="EMBL" id="PQA48604.1"/>
    </source>
</evidence>
<organism evidence="3 4">
    <name type="scientific">Amnimonas aquatica</name>
    <dbReference type="NCBI Taxonomy" id="2094561"/>
    <lineage>
        <taxon>Bacteria</taxon>
        <taxon>Pseudomonadati</taxon>
        <taxon>Pseudomonadota</taxon>
        <taxon>Gammaproteobacteria</taxon>
        <taxon>Moraxellales</taxon>
        <taxon>Moraxellaceae</taxon>
        <taxon>Amnimonas</taxon>
    </lineage>
</organism>
<dbReference type="OrthoDB" id="9805304at2"/>
<evidence type="ECO:0000256" key="1">
    <source>
        <dbReference type="ARBA" id="ARBA00022801"/>
    </source>
</evidence>
<dbReference type="InterPro" id="IPR003736">
    <property type="entry name" value="PAAI_dom"/>
</dbReference>
<dbReference type="Pfam" id="PF03061">
    <property type="entry name" value="4HBT"/>
    <property type="match status" value="1"/>
</dbReference>
<dbReference type="GO" id="GO:0005829">
    <property type="term" value="C:cytosol"/>
    <property type="evidence" value="ECO:0007669"/>
    <property type="project" value="TreeGrafter"/>
</dbReference>
<dbReference type="CDD" id="cd03443">
    <property type="entry name" value="PaaI_thioesterase"/>
    <property type="match status" value="1"/>
</dbReference>
<dbReference type="InterPro" id="IPR029069">
    <property type="entry name" value="HotDog_dom_sf"/>
</dbReference>
<dbReference type="SUPFAM" id="SSF54637">
    <property type="entry name" value="Thioesterase/thiol ester dehydrase-isomerase"/>
    <property type="match status" value="1"/>
</dbReference>
<dbReference type="GO" id="GO:0061522">
    <property type="term" value="F:1,4-dihydroxy-2-naphthoyl-CoA thioesterase activity"/>
    <property type="evidence" value="ECO:0007669"/>
    <property type="project" value="TreeGrafter"/>
</dbReference>
<name>A0A2P6ATW4_9GAMM</name>
<protein>
    <submittedName>
        <fullName evidence="3">Thioesterase</fullName>
    </submittedName>
</protein>
<dbReference type="NCBIfam" id="TIGR00369">
    <property type="entry name" value="unchar_dom_1"/>
    <property type="match status" value="1"/>
</dbReference>
<feature type="domain" description="Thioesterase" evidence="2">
    <location>
        <begin position="46"/>
        <end position="121"/>
    </location>
</feature>
<accession>A0A2P6ATW4</accession>
<evidence type="ECO:0000259" key="2">
    <source>
        <dbReference type="Pfam" id="PF03061"/>
    </source>
</evidence>
<evidence type="ECO:0000313" key="4">
    <source>
        <dbReference type="Proteomes" id="UP000243900"/>
    </source>
</evidence>
<sequence length="138" mass="14693">MTATEVHDFITAAMPAYGGAGFSVDAVEPDCVRVRFPYREHTLRPGGSISGPTMMTLADTAMYVLILAKLGPVALAVTQNLNIHFLRKPRQADLVAEARFLRLGRSSAVIDVLIRADGQDEPVAQSTGTYAIPAPPAG</sequence>
<dbReference type="Proteomes" id="UP000243900">
    <property type="component" value="Unassembled WGS sequence"/>
</dbReference>
<keyword evidence="4" id="KW-1185">Reference proteome</keyword>
<dbReference type="EMBL" id="PTQZ01000039">
    <property type="protein sequence ID" value="PQA48604.1"/>
    <property type="molecule type" value="Genomic_DNA"/>
</dbReference>
<dbReference type="PANTHER" id="PTHR43240:SF10">
    <property type="entry name" value="BLL4964 PROTEIN"/>
    <property type="match status" value="1"/>
</dbReference>
<gene>
    <name evidence="3" type="ORF">C5O18_03015</name>
</gene>
<dbReference type="Gene3D" id="3.10.129.10">
    <property type="entry name" value="Hotdog Thioesterase"/>
    <property type="match status" value="1"/>
</dbReference>
<comment type="caution">
    <text evidence="3">The sequence shown here is derived from an EMBL/GenBank/DDBJ whole genome shotgun (WGS) entry which is preliminary data.</text>
</comment>